<evidence type="ECO:0000313" key="4">
    <source>
        <dbReference type="EMBL" id="EID20213.1"/>
    </source>
</evidence>
<keyword evidence="2" id="KW-1133">Transmembrane helix</keyword>
<dbReference type="EMBL" id="AICP01000056">
    <property type="protein sequence ID" value="EID20213.1"/>
    <property type="molecule type" value="Genomic_DNA"/>
</dbReference>
<sequence length="274" mass="31491">MIVYFILLQILLIFEDVINSAIFYRQYLIGIYTILFLIMLIYINTTFKDRLEEEIIYQKNRQLEDLANYNRQIESLYNELRNFRHDYINILSSIKTGIDNRDIDIISSVYNSVLSKTTEQFQNPKYNITNLIKVKNEAVKSILSAKLLEAQSKGINISVEAEKDFSESQMELLDFVTILSILMDNAIEGAQLAQSSEITVALFNSGNTNVLIIENTTDVAKIDTSDIFLCGFSSKGKDRGIGLYNVANILKKYPNVSIITQSKDFHFRQTIEMR</sequence>
<accession>I0SA10</accession>
<gene>
    <name evidence="4" type="ORF">HMPREF1043_2345</name>
</gene>
<dbReference type="RefSeq" id="WP_003037768.1">
    <property type="nucleotide sequence ID" value="NZ_AICP01000056.1"/>
</dbReference>
<evidence type="ECO:0000256" key="2">
    <source>
        <dbReference type="SAM" id="Phobius"/>
    </source>
</evidence>
<keyword evidence="2" id="KW-0472">Membrane</keyword>
<dbReference type="Gene3D" id="3.30.565.10">
    <property type="entry name" value="Histidine kinase-like ATPase, C-terminal domain"/>
    <property type="match status" value="1"/>
</dbReference>
<dbReference type="InterPro" id="IPR032834">
    <property type="entry name" value="NatK-like_C"/>
</dbReference>
<dbReference type="SUPFAM" id="SSF55874">
    <property type="entry name" value="ATPase domain of HSP90 chaperone/DNA topoisomerase II/histidine kinase"/>
    <property type="match status" value="1"/>
</dbReference>
<dbReference type="Proteomes" id="UP000003245">
    <property type="component" value="Unassembled WGS sequence"/>
</dbReference>
<dbReference type="Pfam" id="PF14501">
    <property type="entry name" value="HATPase_c_5"/>
    <property type="match status" value="1"/>
</dbReference>
<keyword evidence="2" id="KW-0812">Transmembrane</keyword>
<dbReference type="InterPro" id="IPR036890">
    <property type="entry name" value="HATPase_C_sf"/>
</dbReference>
<feature type="domain" description="Sensor histidine kinase NatK-like C-terminal" evidence="3">
    <location>
        <begin position="170"/>
        <end position="273"/>
    </location>
</feature>
<organism evidence="4 5">
    <name type="scientific">Streptococcus anginosus subsp. whileyi CCUG 39159</name>
    <dbReference type="NCBI Taxonomy" id="1095729"/>
    <lineage>
        <taxon>Bacteria</taxon>
        <taxon>Bacillati</taxon>
        <taxon>Bacillota</taxon>
        <taxon>Bacilli</taxon>
        <taxon>Lactobacillales</taxon>
        <taxon>Streptococcaceae</taxon>
        <taxon>Streptococcus</taxon>
        <taxon>Streptococcus anginosus group</taxon>
    </lineage>
</organism>
<protein>
    <submittedName>
        <fullName evidence="4">GHKL domain protein</fullName>
    </submittedName>
</protein>
<dbReference type="AlphaFoldDB" id="I0SA10"/>
<evidence type="ECO:0000259" key="3">
    <source>
        <dbReference type="Pfam" id="PF14501"/>
    </source>
</evidence>
<name>I0SA10_STRAP</name>
<dbReference type="PANTHER" id="PTHR40448:SF1">
    <property type="entry name" value="TWO-COMPONENT SENSOR HISTIDINE KINASE"/>
    <property type="match status" value="1"/>
</dbReference>
<proteinExistence type="predicted"/>
<evidence type="ECO:0000256" key="1">
    <source>
        <dbReference type="SAM" id="Coils"/>
    </source>
</evidence>
<keyword evidence="1" id="KW-0175">Coiled coil</keyword>
<comment type="caution">
    <text evidence="4">The sequence shown here is derived from an EMBL/GenBank/DDBJ whole genome shotgun (WGS) entry which is preliminary data.</text>
</comment>
<keyword evidence="5" id="KW-1185">Reference proteome</keyword>
<evidence type="ECO:0000313" key="5">
    <source>
        <dbReference type="Proteomes" id="UP000003245"/>
    </source>
</evidence>
<feature type="transmembrane region" description="Helical" evidence="2">
    <location>
        <begin position="29"/>
        <end position="47"/>
    </location>
</feature>
<feature type="coiled-coil region" evidence="1">
    <location>
        <begin position="59"/>
        <end position="86"/>
    </location>
</feature>
<dbReference type="PATRIC" id="fig|1095729.3.peg.1800"/>
<reference evidence="4 5" key="1">
    <citation type="submission" date="2012-01" db="EMBL/GenBank/DDBJ databases">
        <authorList>
            <person name="Harkins D.M."/>
            <person name="Madupu R."/>
            <person name="Durkin A.S."/>
            <person name="Torralba M."/>
            <person name="Methe B."/>
            <person name="Sutton G.G."/>
            <person name="Nelson K.E."/>
        </authorList>
    </citation>
    <scope>NUCLEOTIDE SEQUENCE [LARGE SCALE GENOMIC DNA]</scope>
    <source>
        <strain evidence="4 5">CCUG 39159</strain>
    </source>
</reference>
<dbReference type="PANTHER" id="PTHR40448">
    <property type="entry name" value="TWO-COMPONENT SENSOR HISTIDINE KINASE"/>
    <property type="match status" value="1"/>
</dbReference>
<dbReference type="GO" id="GO:0042802">
    <property type="term" value="F:identical protein binding"/>
    <property type="evidence" value="ECO:0007669"/>
    <property type="project" value="TreeGrafter"/>
</dbReference>